<dbReference type="SUPFAM" id="SSF46785">
    <property type="entry name" value="Winged helix' DNA-binding domain"/>
    <property type="match status" value="1"/>
</dbReference>
<name>A0A252EJU5_9PROT</name>
<proteinExistence type="predicted"/>
<dbReference type="Gene3D" id="1.10.10.10">
    <property type="entry name" value="Winged helix-like DNA-binding domain superfamily/Winged helix DNA-binding domain"/>
    <property type="match status" value="1"/>
</dbReference>
<accession>A0A252EJU5</accession>
<evidence type="ECO:0000259" key="4">
    <source>
        <dbReference type="PROSITE" id="PS50956"/>
    </source>
</evidence>
<dbReference type="Pfam" id="PF01037">
    <property type="entry name" value="AsnC_trans_reg"/>
    <property type="match status" value="1"/>
</dbReference>
<comment type="caution">
    <text evidence="5">The sequence shown here is derived from an EMBL/GenBank/DDBJ whole genome shotgun (WGS) entry which is preliminary data.</text>
</comment>
<dbReference type="InterPro" id="IPR011991">
    <property type="entry name" value="ArsR-like_HTH"/>
</dbReference>
<dbReference type="RefSeq" id="WP_006557332.1">
    <property type="nucleotide sequence ID" value="NZ_JAIMFQ010000008.1"/>
</dbReference>
<dbReference type="PROSITE" id="PS00519">
    <property type="entry name" value="HTH_ASNC_1"/>
    <property type="match status" value="1"/>
</dbReference>
<organism evidence="5 6">
    <name type="scientific">Acetobacter senegalensis</name>
    <dbReference type="NCBI Taxonomy" id="446692"/>
    <lineage>
        <taxon>Bacteria</taxon>
        <taxon>Pseudomonadati</taxon>
        <taxon>Pseudomonadota</taxon>
        <taxon>Alphaproteobacteria</taxon>
        <taxon>Acetobacterales</taxon>
        <taxon>Acetobacteraceae</taxon>
        <taxon>Acetobacter</taxon>
    </lineage>
</organism>
<dbReference type="GO" id="GO:0043565">
    <property type="term" value="F:sequence-specific DNA binding"/>
    <property type="evidence" value="ECO:0007669"/>
    <property type="project" value="InterPro"/>
</dbReference>
<dbReference type="PANTHER" id="PTHR30154:SF34">
    <property type="entry name" value="TRANSCRIPTIONAL REGULATOR AZLB"/>
    <property type="match status" value="1"/>
</dbReference>
<dbReference type="SMART" id="SM00344">
    <property type="entry name" value="HTH_ASNC"/>
    <property type="match status" value="1"/>
</dbReference>
<dbReference type="InterPro" id="IPR036390">
    <property type="entry name" value="WH_DNA-bd_sf"/>
</dbReference>
<dbReference type="InterPro" id="IPR011008">
    <property type="entry name" value="Dimeric_a/b-barrel"/>
</dbReference>
<dbReference type="InterPro" id="IPR036388">
    <property type="entry name" value="WH-like_DNA-bd_sf"/>
</dbReference>
<dbReference type="Proteomes" id="UP000195072">
    <property type="component" value="Unassembled WGS sequence"/>
</dbReference>
<dbReference type="InterPro" id="IPR019888">
    <property type="entry name" value="Tscrpt_reg_AsnC-like"/>
</dbReference>
<keyword evidence="1" id="KW-0805">Transcription regulation</keyword>
<evidence type="ECO:0000256" key="3">
    <source>
        <dbReference type="ARBA" id="ARBA00023163"/>
    </source>
</evidence>
<evidence type="ECO:0000256" key="2">
    <source>
        <dbReference type="ARBA" id="ARBA00023125"/>
    </source>
</evidence>
<dbReference type="InterPro" id="IPR019887">
    <property type="entry name" value="Tscrpt_reg_AsnC/Lrp_C"/>
</dbReference>
<dbReference type="GO" id="GO:0006355">
    <property type="term" value="P:regulation of DNA-templated transcription"/>
    <property type="evidence" value="ECO:0007669"/>
    <property type="project" value="UniProtKB-ARBA"/>
</dbReference>
<dbReference type="GO" id="GO:0043200">
    <property type="term" value="P:response to amino acid"/>
    <property type="evidence" value="ECO:0007669"/>
    <property type="project" value="TreeGrafter"/>
</dbReference>
<evidence type="ECO:0000313" key="5">
    <source>
        <dbReference type="EMBL" id="OUL66484.1"/>
    </source>
</evidence>
<dbReference type="CDD" id="cd00090">
    <property type="entry name" value="HTH_ARSR"/>
    <property type="match status" value="1"/>
</dbReference>
<dbReference type="Gene3D" id="3.30.70.920">
    <property type="match status" value="1"/>
</dbReference>
<protein>
    <submittedName>
        <fullName evidence="5">AsnC family transcriptional regulator</fullName>
    </submittedName>
</protein>
<evidence type="ECO:0000256" key="1">
    <source>
        <dbReference type="ARBA" id="ARBA00023015"/>
    </source>
</evidence>
<dbReference type="GO" id="GO:0005829">
    <property type="term" value="C:cytosol"/>
    <property type="evidence" value="ECO:0007669"/>
    <property type="project" value="TreeGrafter"/>
</dbReference>
<dbReference type="InterPro" id="IPR019885">
    <property type="entry name" value="Tscrpt_reg_HTH_AsnC-type_CS"/>
</dbReference>
<dbReference type="EMBL" id="JOOZ01000029">
    <property type="protein sequence ID" value="OUL66484.1"/>
    <property type="molecule type" value="Genomic_DNA"/>
</dbReference>
<sequence length="158" mass="17843">MRDATIDSFDRAILSTLQNKGDISLNDLSNLVNLSSSQCSRRLQRLKDEGYIDRVVAILSPAKLNLNVSSFVVVKLYSHSPEIEKRFCDHISRLNEVVSCHYITGSSDFILLVYSHDLQSYREFIAHRLLSLSDITSITSHIILGNVKNVTTLPLDYT</sequence>
<feature type="domain" description="HTH asnC-type" evidence="4">
    <location>
        <begin position="6"/>
        <end position="67"/>
    </location>
</feature>
<gene>
    <name evidence="5" type="ORF">HK16_08855</name>
</gene>
<dbReference type="InterPro" id="IPR000485">
    <property type="entry name" value="AsnC-type_HTH_dom"/>
</dbReference>
<dbReference type="GeneID" id="34782412"/>
<dbReference type="AlphaFoldDB" id="A0A252EJU5"/>
<reference evidence="5 6" key="1">
    <citation type="submission" date="2014-06" db="EMBL/GenBank/DDBJ databases">
        <authorList>
            <person name="Ju J."/>
            <person name="Zhang J."/>
        </authorList>
    </citation>
    <scope>NUCLEOTIDE SEQUENCE [LARGE SCALE GENOMIC DNA]</scope>
    <source>
        <strain evidence="5">DmL_050</strain>
    </source>
</reference>
<dbReference type="PANTHER" id="PTHR30154">
    <property type="entry name" value="LEUCINE-RESPONSIVE REGULATORY PROTEIN"/>
    <property type="match status" value="1"/>
</dbReference>
<dbReference type="PRINTS" id="PR00033">
    <property type="entry name" value="HTHASNC"/>
</dbReference>
<keyword evidence="3" id="KW-0804">Transcription</keyword>
<dbReference type="PROSITE" id="PS50956">
    <property type="entry name" value="HTH_ASNC_2"/>
    <property type="match status" value="1"/>
</dbReference>
<evidence type="ECO:0000313" key="6">
    <source>
        <dbReference type="Proteomes" id="UP000195072"/>
    </source>
</evidence>
<keyword evidence="2" id="KW-0238">DNA-binding</keyword>
<dbReference type="Pfam" id="PF13412">
    <property type="entry name" value="HTH_24"/>
    <property type="match status" value="1"/>
</dbReference>
<dbReference type="SUPFAM" id="SSF54909">
    <property type="entry name" value="Dimeric alpha+beta barrel"/>
    <property type="match status" value="1"/>
</dbReference>